<protein>
    <recommendedName>
        <fullName evidence="5">Acetylornithine aminotransferase</fullName>
        <shortName evidence="5">ACOAT</shortName>
        <ecNumber evidence="5">2.6.1.11</ecNumber>
    </recommendedName>
</protein>
<keyword evidence="4 5" id="KW-0663">Pyridoxal phosphate</keyword>
<comment type="subunit">
    <text evidence="5">Homodimer.</text>
</comment>
<comment type="miscellaneous">
    <text evidence="5">May also have succinyldiaminopimelate aminotransferase activity, thus carrying out the corresponding step in lysine biosynthesis.</text>
</comment>
<dbReference type="Proteomes" id="UP001183794">
    <property type="component" value="Unassembled WGS sequence"/>
</dbReference>
<reference evidence="6 7" key="1">
    <citation type="submission" date="2023-07" db="EMBL/GenBank/DDBJ databases">
        <title>Sequencing the genomes of 1000 actinobacteria strains.</title>
        <authorList>
            <person name="Klenk H.-P."/>
        </authorList>
    </citation>
    <scope>NUCLEOTIDE SEQUENCE [LARGE SCALE GENOMIC DNA]</scope>
    <source>
        <strain evidence="6 7">DSM 22966</strain>
    </source>
</reference>
<dbReference type="InterPro" id="IPR004636">
    <property type="entry name" value="AcOrn/SuccOrn_fam"/>
</dbReference>
<dbReference type="EC" id="2.6.1.11" evidence="5"/>
<keyword evidence="5" id="KW-0963">Cytoplasm</keyword>
<accession>A0ABU2B2X2</accession>
<dbReference type="HAMAP" id="MF_01107">
    <property type="entry name" value="ArgD_aminotrans_3"/>
    <property type="match status" value="1"/>
</dbReference>
<comment type="cofactor">
    <cofactor evidence="5">
        <name>pyridoxal 5'-phosphate</name>
        <dbReference type="ChEBI" id="CHEBI:597326"/>
    </cofactor>
    <text evidence="5">Binds 1 pyridoxal phosphate per subunit.</text>
</comment>
<keyword evidence="2 5" id="KW-0028">Amino-acid biosynthesis</keyword>
<dbReference type="PANTHER" id="PTHR11986">
    <property type="entry name" value="AMINOTRANSFERASE CLASS III"/>
    <property type="match status" value="1"/>
</dbReference>
<comment type="pathway">
    <text evidence="5">Amino-acid biosynthesis; L-arginine biosynthesis; N(2)-acetyl-L-ornithine from L-glutamate: step 4/4.</text>
</comment>
<evidence type="ECO:0000256" key="5">
    <source>
        <dbReference type="HAMAP-Rule" id="MF_01107"/>
    </source>
</evidence>
<evidence type="ECO:0000313" key="7">
    <source>
        <dbReference type="Proteomes" id="UP001183794"/>
    </source>
</evidence>
<comment type="subcellular location">
    <subcellularLocation>
        <location evidence="5">Cytoplasm</location>
    </subcellularLocation>
</comment>
<comment type="caution">
    <text evidence="6">The sequence shown here is derived from an EMBL/GenBank/DDBJ whole genome shotgun (WGS) entry which is preliminary data.</text>
</comment>
<feature type="binding site" evidence="5">
    <location>
        <position position="288"/>
    </location>
    <ligand>
        <name>N(2)-acetyl-L-ornithine</name>
        <dbReference type="ChEBI" id="CHEBI:57805"/>
    </ligand>
</feature>
<keyword evidence="7" id="KW-1185">Reference proteome</keyword>
<dbReference type="Pfam" id="PF00202">
    <property type="entry name" value="Aminotran_3"/>
    <property type="match status" value="1"/>
</dbReference>
<keyword evidence="3 5" id="KW-0808">Transferase</keyword>
<dbReference type="RefSeq" id="WP_310173473.1">
    <property type="nucleotide sequence ID" value="NZ_BAABHE010000001.1"/>
</dbReference>
<gene>
    <name evidence="5" type="primary">argD</name>
    <name evidence="6" type="ORF">J2S62_001631</name>
</gene>
<dbReference type="CDD" id="cd00610">
    <property type="entry name" value="OAT_like"/>
    <property type="match status" value="1"/>
</dbReference>
<feature type="binding site" evidence="5">
    <location>
        <begin position="106"/>
        <end position="107"/>
    </location>
    <ligand>
        <name>pyridoxal 5'-phosphate</name>
        <dbReference type="ChEBI" id="CHEBI:597326"/>
    </ligand>
</feature>
<dbReference type="InterPro" id="IPR005814">
    <property type="entry name" value="Aminotrans_3"/>
</dbReference>
<dbReference type="PIRSF" id="PIRSF000521">
    <property type="entry name" value="Transaminase_4ab_Lys_Orn"/>
    <property type="match status" value="1"/>
</dbReference>
<dbReference type="GO" id="GO:0003992">
    <property type="term" value="F:N2-acetyl-L-ornithine:2-oxoglutarate 5-aminotransferase activity"/>
    <property type="evidence" value="ECO:0007669"/>
    <property type="project" value="UniProtKB-EC"/>
</dbReference>
<feature type="modified residue" description="N6-(pyridoxal phosphate)lysine" evidence="5">
    <location>
        <position position="259"/>
    </location>
</feature>
<dbReference type="InterPro" id="IPR015424">
    <property type="entry name" value="PyrdxlP-dep_Trfase"/>
</dbReference>
<dbReference type="PANTHER" id="PTHR11986:SF79">
    <property type="entry name" value="ACETYLORNITHINE AMINOTRANSFERASE, MITOCHONDRIAL"/>
    <property type="match status" value="1"/>
</dbReference>
<keyword evidence="5" id="KW-0055">Arginine biosynthesis</keyword>
<feature type="binding site" evidence="5">
    <location>
        <position position="138"/>
    </location>
    <ligand>
        <name>pyridoxal 5'-phosphate</name>
        <dbReference type="ChEBI" id="CHEBI:597326"/>
    </ligand>
</feature>
<organism evidence="6 7">
    <name type="scientific">Enteractinococcus fodinae</name>
    <dbReference type="NCBI Taxonomy" id="684663"/>
    <lineage>
        <taxon>Bacteria</taxon>
        <taxon>Bacillati</taxon>
        <taxon>Actinomycetota</taxon>
        <taxon>Actinomycetes</taxon>
        <taxon>Micrococcales</taxon>
        <taxon>Micrococcaceae</taxon>
    </lineage>
</organism>
<feature type="binding site" evidence="5">
    <location>
        <begin position="223"/>
        <end position="226"/>
    </location>
    <ligand>
        <name>pyridoxal 5'-phosphate</name>
        <dbReference type="ChEBI" id="CHEBI:597326"/>
    </ligand>
</feature>
<evidence type="ECO:0000256" key="1">
    <source>
        <dbReference type="ARBA" id="ARBA00022576"/>
    </source>
</evidence>
<dbReference type="InterPro" id="IPR015422">
    <property type="entry name" value="PyrdxlP-dep_Trfase_small"/>
</dbReference>
<dbReference type="InterPro" id="IPR050103">
    <property type="entry name" value="Class-III_PLP-dep_AT"/>
</dbReference>
<feature type="binding site" evidence="5">
    <location>
        <position position="289"/>
    </location>
    <ligand>
        <name>pyridoxal 5'-phosphate</name>
        <dbReference type="ChEBI" id="CHEBI:597326"/>
    </ligand>
</feature>
<evidence type="ECO:0000256" key="4">
    <source>
        <dbReference type="ARBA" id="ARBA00022898"/>
    </source>
</evidence>
<dbReference type="InterPro" id="IPR015421">
    <property type="entry name" value="PyrdxlP-dep_Trfase_major"/>
</dbReference>
<feature type="binding site" evidence="5">
    <location>
        <position position="141"/>
    </location>
    <ligand>
        <name>N(2)-acetyl-L-ornithine</name>
        <dbReference type="ChEBI" id="CHEBI:57805"/>
    </ligand>
</feature>
<comment type="similarity">
    <text evidence="5">Belongs to the class-III pyridoxal-phosphate-dependent aminotransferase family. ArgD subfamily.</text>
</comment>
<comment type="catalytic activity">
    <reaction evidence="5">
        <text>N(2)-acetyl-L-ornithine + 2-oxoglutarate = N-acetyl-L-glutamate 5-semialdehyde + L-glutamate</text>
        <dbReference type="Rhea" id="RHEA:18049"/>
        <dbReference type="ChEBI" id="CHEBI:16810"/>
        <dbReference type="ChEBI" id="CHEBI:29123"/>
        <dbReference type="ChEBI" id="CHEBI:29985"/>
        <dbReference type="ChEBI" id="CHEBI:57805"/>
        <dbReference type="EC" id="2.6.1.11"/>
    </reaction>
</comment>
<proteinExistence type="inferred from homology"/>
<sequence>MTQNLLDRYQRAMTNMFGTPATALVKGEGVYVWDADGNRYTDFLAGIAVNALGHAHPAVVEALTQQARTLGHISNLFTSLPQVELAERLTALAGAKDGTCFFANSGTEANEAAFKLARRHSYAAGGTRTKIIALENAFHGRTMGALALTWKPQYREPFEPLPGGVVFVPAGDIAALEAEMDDTVAAVIIEPVQGEAGVRDFPVDYLRRVRQACDEHGALLIFDEIQSGIGRTGTWFGFQNPDITGSQEPVVPDAMTLAKGLGGGMPIGALVTFGKEVSELFTAGQHGTTFGGNPLATATALAVLQTLEDDKILDNVRTVGTYLADRLRTLPGVKTVRAYGLWQGVELDTGAILEQDQKLPEAGLAPAVVSKALEYGYILNATDATTLRLAPPLIITTEQVDPLLTDLPNIIAETIAEAN</sequence>
<dbReference type="NCBIfam" id="TIGR00707">
    <property type="entry name" value="argD"/>
    <property type="match status" value="1"/>
</dbReference>
<dbReference type="EMBL" id="JAVDYJ010000001">
    <property type="protein sequence ID" value="MDR7347374.1"/>
    <property type="molecule type" value="Genomic_DNA"/>
</dbReference>
<evidence type="ECO:0000256" key="2">
    <source>
        <dbReference type="ARBA" id="ARBA00022605"/>
    </source>
</evidence>
<name>A0ABU2B2X2_9MICC</name>
<evidence type="ECO:0000256" key="3">
    <source>
        <dbReference type="ARBA" id="ARBA00022679"/>
    </source>
</evidence>
<dbReference type="Gene3D" id="3.40.640.10">
    <property type="entry name" value="Type I PLP-dependent aspartate aminotransferase-like (Major domain)"/>
    <property type="match status" value="1"/>
</dbReference>
<dbReference type="NCBIfam" id="NF002325">
    <property type="entry name" value="PRK01278.1"/>
    <property type="match status" value="1"/>
</dbReference>
<keyword evidence="1 5" id="KW-0032">Aminotransferase</keyword>
<dbReference type="SUPFAM" id="SSF53383">
    <property type="entry name" value="PLP-dependent transferases"/>
    <property type="match status" value="1"/>
</dbReference>
<dbReference type="Gene3D" id="3.90.1150.10">
    <property type="entry name" value="Aspartate Aminotransferase, domain 1"/>
    <property type="match status" value="1"/>
</dbReference>
<evidence type="ECO:0000313" key="6">
    <source>
        <dbReference type="EMBL" id="MDR7347374.1"/>
    </source>
</evidence>
<dbReference type="NCBIfam" id="NF002874">
    <property type="entry name" value="PRK03244.1"/>
    <property type="match status" value="1"/>
</dbReference>